<dbReference type="GO" id="GO:0005737">
    <property type="term" value="C:cytoplasm"/>
    <property type="evidence" value="ECO:0007669"/>
    <property type="project" value="UniProtKB-SubCell"/>
</dbReference>
<evidence type="ECO:0000256" key="11">
    <source>
        <dbReference type="SAM" id="MobiDB-lite"/>
    </source>
</evidence>
<dbReference type="Pfam" id="PF01475">
    <property type="entry name" value="FUR"/>
    <property type="match status" value="1"/>
</dbReference>
<reference evidence="12 13" key="1">
    <citation type="submission" date="2020-07" db="EMBL/GenBank/DDBJ databases">
        <title>Genomic Encyclopedia of Type Strains, Phase IV (KMG-V): Genome sequencing to study the core and pangenomes of soil and plant-associated prokaryotes.</title>
        <authorList>
            <person name="Whitman W."/>
        </authorList>
    </citation>
    <scope>NUCLEOTIDE SEQUENCE [LARGE SCALE GENOMIC DNA]</scope>
    <source>
        <strain evidence="12 13">AN3</strain>
    </source>
</reference>
<dbReference type="GO" id="GO:1900376">
    <property type="term" value="P:regulation of secondary metabolite biosynthetic process"/>
    <property type="evidence" value="ECO:0007669"/>
    <property type="project" value="TreeGrafter"/>
</dbReference>
<dbReference type="RefSeq" id="WP_182547497.1">
    <property type="nucleotide sequence ID" value="NZ_JACGXN010000001.1"/>
</dbReference>
<evidence type="ECO:0000256" key="2">
    <source>
        <dbReference type="ARBA" id="ARBA00007957"/>
    </source>
</evidence>
<dbReference type="FunFam" id="1.10.10.10:FF:000007">
    <property type="entry name" value="Ferric uptake regulation protein"/>
    <property type="match status" value="1"/>
</dbReference>
<comment type="caution">
    <text evidence="12">The sequence shown here is derived from an EMBL/GenBank/DDBJ whole genome shotgun (WGS) entry which is preliminary data.</text>
</comment>
<dbReference type="Gene3D" id="1.10.10.10">
    <property type="entry name" value="Winged helix-like DNA-binding domain superfamily/Winged helix DNA-binding domain"/>
    <property type="match status" value="1"/>
</dbReference>
<dbReference type="NCBIfam" id="NF045678">
    <property type="entry name" value="TransRegIrrA"/>
    <property type="match status" value="1"/>
</dbReference>
<evidence type="ECO:0000256" key="4">
    <source>
        <dbReference type="ARBA" id="ARBA00022490"/>
    </source>
</evidence>
<keyword evidence="13" id="KW-1185">Reference proteome</keyword>
<evidence type="ECO:0000313" key="12">
    <source>
        <dbReference type="EMBL" id="MBA8876732.1"/>
    </source>
</evidence>
<feature type="region of interest" description="Disordered" evidence="11">
    <location>
        <begin position="173"/>
        <end position="193"/>
    </location>
</feature>
<protein>
    <recommendedName>
        <fullName evidence="3">Ferric uptake regulation protein</fullName>
    </recommendedName>
</protein>
<dbReference type="InterPro" id="IPR002481">
    <property type="entry name" value="FUR"/>
</dbReference>
<dbReference type="SUPFAM" id="SSF46785">
    <property type="entry name" value="Winged helix' DNA-binding domain"/>
    <property type="match status" value="1"/>
</dbReference>
<proteinExistence type="inferred from homology"/>
<dbReference type="CDD" id="cd07153">
    <property type="entry name" value="Fur_like"/>
    <property type="match status" value="1"/>
</dbReference>
<keyword evidence="5" id="KW-0678">Repressor</keyword>
<dbReference type="PANTHER" id="PTHR33202">
    <property type="entry name" value="ZINC UPTAKE REGULATION PROTEIN"/>
    <property type="match status" value="1"/>
</dbReference>
<dbReference type="AlphaFoldDB" id="A0A839ECS0"/>
<keyword evidence="8" id="KW-0805">Transcription regulation</keyword>
<evidence type="ECO:0000256" key="7">
    <source>
        <dbReference type="ARBA" id="ARBA00022833"/>
    </source>
</evidence>
<dbReference type="EMBL" id="JACGXN010000001">
    <property type="protein sequence ID" value="MBA8876732.1"/>
    <property type="molecule type" value="Genomic_DNA"/>
</dbReference>
<keyword evidence="9" id="KW-0238">DNA-binding</keyword>
<comment type="subcellular location">
    <subcellularLocation>
        <location evidence="1">Cytoplasm</location>
    </subcellularLocation>
</comment>
<keyword evidence="4" id="KW-0963">Cytoplasm</keyword>
<dbReference type="InterPro" id="IPR036388">
    <property type="entry name" value="WH-like_DNA-bd_sf"/>
</dbReference>
<dbReference type="GO" id="GO:0008270">
    <property type="term" value="F:zinc ion binding"/>
    <property type="evidence" value="ECO:0007669"/>
    <property type="project" value="TreeGrafter"/>
</dbReference>
<evidence type="ECO:0000256" key="3">
    <source>
        <dbReference type="ARBA" id="ARBA00020910"/>
    </source>
</evidence>
<accession>A0A839ECS0</accession>
<organism evidence="12 13">
    <name type="scientific">Phyllobacterium myrsinacearum</name>
    <dbReference type="NCBI Taxonomy" id="28101"/>
    <lineage>
        <taxon>Bacteria</taxon>
        <taxon>Pseudomonadati</taxon>
        <taxon>Pseudomonadota</taxon>
        <taxon>Alphaproteobacteria</taxon>
        <taxon>Hyphomicrobiales</taxon>
        <taxon>Phyllobacteriaceae</taxon>
        <taxon>Phyllobacterium</taxon>
    </lineage>
</organism>
<gene>
    <name evidence="12" type="ORF">FHW16_000414</name>
</gene>
<dbReference type="PANTHER" id="PTHR33202:SF7">
    <property type="entry name" value="FERRIC UPTAKE REGULATION PROTEIN"/>
    <property type="match status" value="1"/>
</dbReference>
<evidence type="ECO:0000256" key="5">
    <source>
        <dbReference type="ARBA" id="ARBA00022491"/>
    </source>
</evidence>
<dbReference type="GO" id="GO:0045892">
    <property type="term" value="P:negative regulation of DNA-templated transcription"/>
    <property type="evidence" value="ECO:0007669"/>
    <property type="project" value="TreeGrafter"/>
</dbReference>
<dbReference type="GO" id="GO:0003700">
    <property type="term" value="F:DNA-binding transcription factor activity"/>
    <property type="evidence" value="ECO:0007669"/>
    <property type="project" value="InterPro"/>
</dbReference>
<evidence type="ECO:0000256" key="9">
    <source>
        <dbReference type="ARBA" id="ARBA00023125"/>
    </source>
</evidence>
<evidence type="ECO:0000313" key="13">
    <source>
        <dbReference type="Proteomes" id="UP000549052"/>
    </source>
</evidence>
<evidence type="ECO:0000256" key="10">
    <source>
        <dbReference type="ARBA" id="ARBA00023163"/>
    </source>
</evidence>
<evidence type="ECO:0000256" key="6">
    <source>
        <dbReference type="ARBA" id="ARBA00022723"/>
    </source>
</evidence>
<keyword evidence="10" id="KW-0804">Transcription</keyword>
<evidence type="ECO:0000256" key="8">
    <source>
        <dbReference type="ARBA" id="ARBA00023015"/>
    </source>
</evidence>
<comment type="similarity">
    <text evidence="2">Belongs to the Fur family.</text>
</comment>
<name>A0A839ECS0_9HYPH</name>
<dbReference type="InterPro" id="IPR036390">
    <property type="entry name" value="WH_DNA-bd_sf"/>
</dbReference>
<evidence type="ECO:0000256" key="1">
    <source>
        <dbReference type="ARBA" id="ARBA00004496"/>
    </source>
</evidence>
<keyword evidence="6" id="KW-0479">Metal-binding</keyword>
<dbReference type="Proteomes" id="UP000549052">
    <property type="component" value="Unassembled WGS sequence"/>
</dbReference>
<sequence length="193" mass="21478">MLFIPDNVRRRLLTERDQHPGTAVTVRDRIKNAGLRPTKQRLALGHILFKEQQGHTTADQLHRETVRSGARMSLATVYNTLNQFADAGLLSRVNLDGEQSYFDINTSNHHHFHLQATGLLIDIPAEELTFGKLPSPPDGYRISKIDVLIGLEPVIEADCPLSVACTVCGGREEAESGCAGPKPHTWNEKRPRQ</sequence>
<keyword evidence="7" id="KW-0862">Zinc</keyword>
<dbReference type="GO" id="GO:0000976">
    <property type="term" value="F:transcription cis-regulatory region binding"/>
    <property type="evidence" value="ECO:0007669"/>
    <property type="project" value="TreeGrafter"/>
</dbReference>